<dbReference type="PANTHER" id="PTHR43205:SF42">
    <property type="entry name" value="ALCOHOL DEHYDROGENASE, ZINC-CONTAINING (AFU_ORTHOLOGUE AFUA_7G04530)"/>
    <property type="match status" value="1"/>
</dbReference>
<dbReference type="Pfam" id="PF00107">
    <property type="entry name" value="ADH_zinc_N"/>
    <property type="match status" value="1"/>
</dbReference>
<feature type="domain" description="Enoyl reductase (ER)" evidence="2">
    <location>
        <begin position="20"/>
        <end position="332"/>
    </location>
</feature>
<dbReference type="SUPFAM" id="SSF51735">
    <property type="entry name" value="NAD(P)-binding Rossmann-fold domains"/>
    <property type="match status" value="1"/>
</dbReference>
<dbReference type="InterPro" id="IPR041694">
    <property type="entry name" value="ADH_N_2"/>
</dbReference>
<dbReference type="PANTHER" id="PTHR43205">
    <property type="entry name" value="PROSTAGLANDIN REDUCTASE"/>
    <property type="match status" value="1"/>
</dbReference>
<keyword evidence="1" id="KW-0560">Oxidoreductase</keyword>
<evidence type="ECO:0000259" key="2">
    <source>
        <dbReference type="SMART" id="SM00829"/>
    </source>
</evidence>
<evidence type="ECO:0000313" key="3">
    <source>
        <dbReference type="EMBL" id="GGC91856.1"/>
    </source>
</evidence>
<dbReference type="InterPro" id="IPR013149">
    <property type="entry name" value="ADH-like_C"/>
</dbReference>
<dbReference type="Gene3D" id="3.90.180.10">
    <property type="entry name" value="Medium-chain alcohol dehydrogenases, catalytic domain"/>
    <property type="match status" value="1"/>
</dbReference>
<sequence>MTTNKQWILRRRPTADITSGDLELVETPLRAITDGEVLSRNIYLSLDPTHRIWMSDRDQYLPPVELGQVMRGGVLGVVERSASPKFKPGDLVKPAVGGWEQFTIAKDHLMRPVPDLPGVPLPAHMSVLGSTGVTAYFGLMDIGQPKAGEMVVVSAAAGAVGSIAAQIAKLKGCRVVGIAGGKAKCDWLRDGLGLDGVIDYKGEDVAAALDRLCPDGIDIDFENVGGAIMDAVIARMNTFGRVSLCGMISTYNDERPVPGPADFGRVLMHRLLIKGFIVIDYFPRMAEAMAELVPWVQRGELQWKTHIVDGLENAAEAVQLLFSGGNDGKLLVRVSPEP</sequence>
<dbReference type="InterPro" id="IPR011032">
    <property type="entry name" value="GroES-like_sf"/>
</dbReference>
<reference evidence="3" key="1">
    <citation type="journal article" date="2014" name="Int. J. Syst. Evol. Microbiol.">
        <title>Complete genome sequence of Corynebacterium casei LMG S-19264T (=DSM 44701T), isolated from a smear-ripened cheese.</title>
        <authorList>
            <consortium name="US DOE Joint Genome Institute (JGI-PGF)"/>
            <person name="Walter F."/>
            <person name="Albersmeier A."/>
            <person name="Kalinowski J."/>
            <person name="Ruckert C."/>
        </authorList>
    </citation>
    <scope>NUCLEOTIDE SEQUENCE</scope>
    <source>
        <strain evidence="3">CGMCC 1.12919</strain>
    </source>
</reference>
<dbReference type="InterPro" id="IPR020843">
    <property type="entry name" value="ER"/>
</dbReference>
<dbReference type="SMART" id="SM00829">
    <property type="entry name" value="PKS_ER"/>
    <property type="match status" value="1"/>
</dbReference>
<dbReference type="Pfam" id="PF16884">
    <property type="entry name" value="ADH_N_2"/>
    <property type="match status" value="1"/>
</dbReference>
<dbReference type="InterPro" id="IPR045010">
    <property type="entry name" value="MDR_fam"/>
</dbReference>
<proteinExistence type="predicted"/>
<dbReference type="EMBL" id="BMGG01000012">
    <property type="protein sequence ID" value="GGC91856.1"/>
    <property type="molecule type" value="Genomic_DNA"/>
</dbReference>
<dbReference type="AlphaFoldDB" id="A0A916UYL8"/>
<accession>A0A916UYL8</accession>
<dbReference type="SUPFAM" id="SSF50129">
    <property type="entry name" value="GroES-like"/>
    <property type="match status" value="1"/>
</dbReference>
<dbReference type="RefSeq" id="WP_188612583.1">
    <property type="nucleotide sequence ID" value="NZ_BMGG01000012.1"/>
</dbReference>
<evidence type="ECO:0000256" key="1">
    <source>
        <dbReference type="ARBA" id="ARBA00023002"/>
    </source>
</evidence>
<dbReference type="CDD" id="cd05288">
    <property type="entry name" value="PGDH"/>
    <property type="match status" value="1"/>
</dbReference>
<reference evidence="3" key="2">
    <citation type="submission" date="2020-09" db="EMBL/GenBank/DDBJ databases">
        <authorList>
            <person name="Sun Q."/>
            <person name="Zhou Y."/>
        </authorList>
    </citation>
    <scope>NUCLEOTIDE SEQUENCE</scope>
    <source>
        <strain evidence="3">CGMCC 1.12919</strain>
    </source>
</reference>
<evidence type="ECO:0000313" key="4">
    <source>
        <dbReference type="Proteomes" id="UP000637002"/>
    </source>
</evidence>
<dbReference type="FunFam" id="3.40.50.720:FF:000121">
    <property type="entry name" value="Prostaglandin reductase 2"/>
    <property type="match status" value="1"/>
</dbReference>
<organism evidence="3 4">
    <name type="scientific">Chelatococcus reniformis</name>
    <dbReference type="NCBI Taxonomy" id="1494448"/>
    <lineage>
        <taxon>Bacteria</taxon>
        <taxon>Pseudomonadati</taxon>
        <taxon>Pseudomonadota</taxon>
        <taxon>Alphaproteobacteria</taxon>
        <taxon>Hyphomicrobiales</taxon>
        <taxon>Chelatococcaceae</taxon>
        <taxon>Chelatococcus</taxon>
    </lineage>
</organism>
<keyword evidence="4" id="KW-1185">Reference proteome</keyword>
<dbReference type="GO" id="GO:0016628">
    <property type="term" value="F:oxidoreductase activity, acting on the CH-CH group of donors, NAD or NADP as acceptor"/>
    <property type="evidence" value="ECO:0007669"/>
    <property type="project" value="InterPro"/>
</dbReference>
<dbReference type="Proteomes" id="UP000637002">
    <property type="component" value="Unassembled WGS sequence"/>
</dbReference>
<name>A0A916UYL8_9HYPH</name>
<protein>
    <submittedName>
        <fullName evidence="3">NADP-dependent oxidoreductase</fullName>
    </submittedName>
</protein>
<gene>
    <name evidence="3" type="ORF">GCM10010994_57060</name>
</gene>
<dbReference type="Gene3D" id="3.40.50.720">
    <property type="entry name" value="NAD(P)-binding Rossmann-like Domain"/>
    <property type="match status" value="1"/>
</dbReference>
<comment type="caution">
    <text evidence="3">The sequence shown here is derived from an EMBL/GenBank/DDBJ whole genome shotgun (WGS) entry which is preliminary data.</text>
</comment>
<dbReference type="InterPro" id="IPR036291">
    <property type="entry name" value="NAD(P)-bd_dom_sf"/>
</dbReference>